<dbReference type="EMBL" id="CP101637">
    <property type="protein sequence ID" value="WMT81756.1"/>
    <property type="molecule type" value="Genomic_DNA"/>
</dbReference>
<evidence type="ECO:0000313" key="2">
    <source>
        <dbReference type="EMBL" id="WMT81756.1"/>
    </source>
</evidence>
<keyword evidence="1" id="KW-0812">Transmembrane</keyword>
<sequence>MKNILDFCIRDISFASCGEVLIWIGTGVLIIAGVLALIKKPKE</sequence>
<organism evidence="2 3">
    <name type="scientific">Terrisporobacter mayombei</name>
    <dbReference type="NCBI Taxonomy" id="1541"/>
    <lineage>
        <taxon>Bacteria</taxon>
        <taxon>Bacillati</taxon>
        <taxon>Bacillota</taxon>
        <taxon>Clostridia</taxon>
        <taxon>Peptostreptococcales</taxon>
        <taxon>Peptostreptococcaceae</taxon>
        <taxon>Terrisporobacter</taxon>
    </lineage>
</organism>
<dbReference type="Proteomes" id="UP001235030">
    <property type="component" value="Chromosome"/>
</dbReference>
<protein>
    <recommendedName>
        <fullName evidence="4">LPXTG cell wall anchor domain-containing protein</fullName>
    </recommendedName>
</protein>
<keyword evidence="3" id="KW-1185">Reference proteome</keyword>
<accession>A0ABY9Q1C4</accession>
<evidence type="ECO:0000313" key="3">
    <source>
        <dbReference type="Proteomes" id="UP001235030"/>
    </source>
</evidence>
<keyword evidence="1" id="KW-0472">Membrane</keyword>
<proteinExistence type="predicted"/>
<feature type="transmembrane region" description="Helical" evidence="1">
    <location>
        <begin position="20"/>
        <end position="38"/>
    </location>
</feature>
<name>A0ABY9Q1C4_9FIRM</name>
<evidence type="ECO:0008006" key="4">
    <source>
        <dbReference type="Google" id="ProtNLM"/>
    </source>
</evidence>
<evidence type="ECO:0000256" key="1">
    <source>
        <dbReference type="SAM" id="Phobius"/>
    </source>
</evidence>
<reference evidence="2 3" key="1">
    <citation type="submission" date="2022-07" db="EMBL/GenBank/DDBJ databases">
        <title>Genome sequence of Terrisporobacter mayombei DSM6539.</title>
        <authorList>
            <person name="Boeer T."/>
            <person name="Bengelsdorf F.R."/>
            <person name="Daniel R."/>
            <person name="Poehlein A."/>
        </authorList>
    </citation>
    <scope>NUCLEOTIDE SEQUENCE [LARGE SCALE GENOMIC DNA]</scope>
    <source>
        <strain evidence="2 3">DSM 6539</strain>
    </source>
</reference>
<dbReference type="RefSeq" id="WP_265589406.1">
    <property type="nucleotide sequence ID" value="NZ_CP101637.1"/>
</dbReference>
<gene>
    <name evidence="2" type="ORF">TEMA_21040</name>
</gene>
<keyword evidence="1" id="KW-1133">Transmembrane helix</keyword>